<dbReference type="Proteomes" id="UP000024635">
    <property type="component" value="Unassembled WGS sequence"/>
</dbReference>
<dbReference type="AlphaFoldDB" id="A0A016V5B7"/>
<reference evidence="2" key="1">
    <citation type="journal article" date="2015" name="Nat. Genet.">
        <title>The genome and transcriptome of the zoonotic hookworm Ancylostoma ceylanicum identify infection-specific gene families.</title>
        <authorList>
            <person name="Schwarz E.M."/>
            <person name="Hu Y."/>
            <person name="Antoshechkin I."/>
            <person name="Miller M.M."/>
            <person name="Sternberg P.W."/>
            <person name="Aroian R.V."/>
        </authorList>
    </citation>
    <scope>NUCLEOTIDE SEQUENCE</scope>
    <source>
        <strain evidence="2">HY135</strain>
    </source>
</reference>
<organism evidence="1 2">
    <name type="scientific">Ancylostoma ceylanicum</name>
    <dbReference type="NCBI Taxonomy" id="53326"/>
    <lineage>
        <taxon>Eukaryota</taxon>
        <taxon>Metazoa</taxon>
        <taxon>Ecdysozoa</taxon>
        <taxon>Nematoda</taxon>
        <taxon>Chromadorea</taxon>
        <taxon>Rhabditida</taxon>
        <taxon>Rhabditina</taxon>
        <taxon>Rhabditomorpha</taxon>
        <taxon>Strongyloidea</taxon>
        <taxon>Ancylostomatidae</taxon>
        <taxon>Ancylostomatinae</taxon>
        <taxon>Ancylostoma</taxon>
    </lineage>
</organism>
<dbReference type="EMBL" id="JARK01001353">
    <property type="protein sequence ID" value="EYC22625.1"/>
    <property type="molecule type" value="Genomic_DNA"/>
</dbReference>
<proteinExistence type="predicted"/>
<evidence type="ECO:0000313" key="1">
    <source>
        <dbReference type="EMBL" id="EYC22625.1"/>
    </source>
</evidence>
<sequence length="74" mass="8837">MIIEYVECTSTPAIAVYRVGVLRFLTKTARRQQRRRWVLHFCHGCMLERGFQLSIFCNGVTVWDRREKPSKPMY</sequence>
<keyword evidence="2" id="KW-1185">Reference proteome</keyword>
<evidence type="ECO:0000313" key="2">
    <source>
        <dbReference type="Proteomes" id="UP000024635"/>
    </source>
</evidence>
<gene>
    <name evidence="1" type="primary">Acey_s0017.g3461</name>
    <name evidence="1" type="ORF">Y032_0017g3461</name>
</gene>
<protein>
    <submittedName>
        <fullName evidence="1">Uncharacterized protein</fullName>
    </submittedName>
</protein>
<comment type="caution">
    <text evidence="1">The sequence shown here is derived from an EMBL/GenBank/DDBJ whole genome shotgun (WGS) entry which is preliminary data.</text>
</comment>
<name>A0A016V5B7_9BILA</name>
<accession>A0A016V5B7</accession>